<accession>A0A4Y8L5T6</accession>
<proteinExistence type="predicted"/>
<keyword evidence="2" id="KW-1185">Reference proteome</keyword>
<name>A0A4Y8L5T6_9BACT</name>
<protein>
    <submittedName>
        <fullName evidence="1">Uncharacterized protein</fullName>
    </submittedName>
</protein>
<organism evidence="1 2">
    <name type="scientific">Dysgonomonas capnocytophagoides</name>
    <dbReference type="NCBI Taxonomy" id="45254"/>
    <lineage>
        <taxon>Bacteria</taxon>
        <taxon>Pseudomonadati</taxon>
        <taxon>Bacteroidota</taxon>
        <taxon>Bacteroidia</taxon>
        <taxon>Bacteroidales</taxon>
        <taxon>Dysgonomonadaceae</taxon>
        <taxon>Dysgonomonas</taxon>
    </lineage>
</organism>
<reference evidence="1 2" key="1">
    <citation type="submission" date="2019-03" db="EMBL/GenBank/DDBJ databases">
        <title>San Antonio Military Medical Center submission to MRSN (WRAIR), pending publication.</title>
        <authorList>
            <person name="Blyth D.M."/>
            <person name="Mccarthy S.L."/>
            <person name="Schall S.E."/>
            <person name="Stam J.A."/>
            <person name="Ong A.C."/>
            <person name="Mcgann P.T."/>
        </authorList>
    </citation>
    <scope>NUCLEOTIDE SEQUENCE [LARGE SCALE GENOMIC DNA]</scope>
    <source>
        <strain evidence="1 2">MRSN571793</strain>
    </source>
</reference>
<comment type="caution">
    <text evidence="1">The sequence shown here is derived from an EMBL/GenBank/DDBJ whole genome shotgun (WGS) entry which is preliminary data.</text>
</comment>
<dbReference type="RefSeq" id="WP_134436130.1">
    <property type="nucleotide sequence ID" value="NZ_SOML01000004.1"/>
</dbReference>
<dbReference type="EMBL" id="SOML01000004">
    <property type="protein sequence ID" value="TFD96852.1"/>
    <property type="molecule type" value="Genomic_DNA"/>
</dbReference>
<dbReference type="OrthoDB" id="997772at2"/>
<sequence length="79" mass="9456">MSYICIAINQLTIRIMKVKVGLYHFCHKRNMWSVYQYTTVNENGSTARHIEDYGYYEDAVKAVYRLNGWNEPKNITKRF</sequence>
<dbReference type="AlphaFoldDB" id="A0A4Y8L5T6"/>
<evidence type="ECO:0000313" key="2">
    <source>
        <dbReference type="Proteomes" id="UP000297861"/>
    </source>
</evidence>
<gene>
    <name evidence="1" type="ORF">E2605_08545</name>
</gene>
<dbReference type="Proteomes" id="UP000297861">
    <property type="component" value="Unassembled WGS sequence"/>
</dbReference>
<evidence type="ECO:0000313" key="1">
    <source>
        <dbReference type="EMBL" id="TFD96852.1"/>
    </source>
</evidence>